<protein>
    <recommendedName>
        <fullName evidence="4">VWFA domain-containing protein</fullName>
    </recommendedName>
</protein>
<dbReference type="EMBL" id="QASA01000001">
    <property type="protein sequence ID" value="RDC62095.1"/>
    <property type="molecule type" value="Genomic_DNA"/>
</dbReference>
<organism evidence="2 3">
    <name type="scientific">Adhaeribacter pallidiroseus</name>
    <dbReference type="NCBI Taxonomy" id="2072847"/>
    <lineage>
        <taxon>Bacteria</taxon>
        <taxon>Pseudomonadati</taxon>
        <taxon>Bacteroidota</taxon>
        <taxon>Cytophagia</taxon>
        <taxon>Cytophagales</taxon>
        <taxon>Hymenobacteraceae</taxon>
        <taxon>Adhaeribacter</taxon>
    </lineage>
</organism>
<keyword evidence="1" id="KW-1133">Transmembrane helix</keyword>
<dbReference type="SUPFAM" id="SSF53300">
    <property type="entry name" value="vWA-like"/>
    <property type="match status" value="1"/>
</dbReference>
<evidence type="ECO:0000256" key="1">
    <source>
        <dbReference type="SAM" id="Phobius"/>
    </source>
</evidence>
<keyword evidence="1" id="KW-0812">Transmembrane</keyword>
<dbReference type="AlphaFoldDB" id="A0A369QEU9"/>
<dbReference type="PANTHER" id="PTHR37947">
    <property type="entry name" value="BLL2462 PROTEIN"/>
    <property type="match status" value="1"/>
</dbReference>
<evidence type="ECO:0000313" key="2">
    <source>
        <dbReference type="EMBL" id="RDC62095.1"/>
    </source>
</evidence>
<comment type="caution">
    <text evidence="2">The sequence shown here is derived from an EMBL/GenBank/DDBJ whole genome shotgun (WGS) entry which is preliminary data.</text>
</comment>
<dbReference type="PANTHER" id="PTHR37947:SF1">
    <property type="entry name" value="BLL2462 PROTEIN"/>
    <property type="match status" value="1"/>
</dbReference>
<reference evidence="2 3" key="1">
    <citation type="submission" date="2018-04" db="EMBL/GenBank/DDBJ databases">
        <title>Adhaeribacter sp. HMF7616 genome sequencing and assembly.</title>
        <authorList>
            <person name="Kang H."/>
            <person name="Kang J."/>
            <person name="Cha I."/>
            <person name="Kim H."/>
            <person name="Joh K."/>
        </authorList>
    </citation>
    <scope>NUCLEOTIDE SEQUENCE [LARGE SCALE GENOMIC DNA]</scope>
    <source>
        <strain evidence="2 3">HMF7616</strain>
    </source>
</reference>
<evidence type="ECO:0008006" key="4">
    <source>
        <dbReference type="Google" id="ProtNLM"/>
    </source>
</evidence>
<accession>A0A369QEU9</accession>
<name>A0A369QEU9_9BACT</name>
<dbReference type="InterPro" id="IPR036465">
    <property type="entry name" value="vWFA_dom_sf"/>
</dbReference>
<dbReference type="Proteomes" id="UP000253919">
    <property type="component" value="Unassembled WGS sequence"/>
</dbReference>
<feature type="transmembrane region" description="Helical" evidence="1">
    <location>
        <begin position="24"/>
        <end position="44"/>
    </location>
</feature>
<keyword evidence="3" id="KW-1185">Reference proteome</keyword>
<keyword evidence="1" id="KW-0472">Membrane</keyword>
<gene>
    <name evidence="2" type="ORF">AHMF7616_00686</name>
</gene>
<proteinExistence type="predicted"/>
<feature type="transmembrane region" description="Helical" evidence="1">
    <location>
        <begin position="56"/>
        <end position="78"/>
    </location>
</feature>
<evidence type="ECO:0000313" key="3">
    <source>
        <dbReference type="Proteomes" id="UP000253919"/>
    </source>
</evidence>
<sequence length="708" mass="78815">MVACNEPRITNNQILNQFKLSLTYSPWLIVVCLLLGAIYAWLLYSKTATWPKSINYLLAGLRFVVVSFLTFLLLGPFVRAITNTTQKPTLVLAIDNSESVKLFTQPTLLNSLLDRLDQLKASLGDKDLQIAVRTLSGRSNTNDNLAKLAFTAPATNLDQLLSGVQEEYESRNLAGVVLLSDGIINQGKSPAFSDYNFRLFPVAVGDTIPKKDLSIPALSYNKVAYSGNRFPIIAEVSNQGFTGQTATVLLRENNKTLERKTVKLTDKPANVEFAVTAAQPGKKHYEVVLEAKNGEFTKLNNLKHAYLDIVKGKLKILLAAATPHPDIKAIKSAIETNENFQTELYIPGVFPLKAATKYDLVILHQLPSRLGTGNEVLALIKQQKVPAFYIIGAQSDLAGFNHQNAGLAITRKSNQVDEVVPVFNVSFTKFKVDASAPERLSKYPPAEAPFADIKLAPNAEVILSQQIGKLKTTRPLLIAQVSGETRSATLLADGSWQWRLTEAANYDKPDVFDKIIVSTAQLLTSASDKKRLNVYPVQDEYLVHDDIRFEAETYNSIYEKIYGQKITLKLTDEKNKVRSFSFENGEGFSGLNIGNLPGGVYKYEGSATHDGRLYRDRGEFVVQDVQLEAVASLADLNLLHQAAQKSDSRVYYPHQIDQLEKDILKADFKNVIYSSENIQELINQKWLFFILLAFITVEWLIRKYNGAV</sequence>